<dbReference type="InterPro" id="IPR009683">
    <property type="entry name" value="Extensin-like_C"/>
</dbReference>
<evidence type="ECO:0000259" key="2">
    <source>
        <dbReference type="Pfam" id="PF06904"/>
    </source>
</evidence>
<reference evidence="3 4" key="1">
    <citation type="submission" date="2020-04" db="EMBL/GenBank/DDBJ databases">
        <title>Enterovirga sp. isolate from soil.</title>
        <authorList>
            <person name="Chea S."/>
            <person name="Kim D.-U."/>
        </authorList>
    </citation>
    <scope>NUCLEOTIDE SEQUENCE [LARGE SCALE GENOMIC DNA]</scope>
    <source>
        <strain evidence="3 4">DB1703</strain>
    </source>
</reference>
<feature type="domain" description="Extensin-like C-terminal" evidence="2">
    <location>
        <begin position="58"/>
        <end position="241"/>
    </location>
</feature>
<proteinExistence type="predicted"/>
<dbReference type="EMBL" id="JABEPP010000005">
    <property type="protein sequence ID" value="NNM74475.1"/>
    <property type="molecule type" value="Genomic_DNA"/>
</dbReference>
<dbReference type="Pfam" id="PF06904">
    <property type="entry name" value="Extensin-like_C"/>
    <property type="match status" value="1"/>
</dbReference>
<feature type="compositionally biased region" description="Pro residues" evidence="1">
    <location>
        <begin position="28"/>
        <end position="54"/>
    </location>
</feature>
<feature type="compositionally biased region" description="Low complexity" evidence="1">
    <location>
        <begin position="1"/>
        <end position="11"/>
    </location>
</feature>
<organism evidence="3 4">
    <name type="scientific">Enterovirga aerilata</name>
    <dbReference type="NCBI Taxonomy" id="2730920"/>
    <lineage>
        <taxon>Bacteria</taxon>
        <taxon>Pseudomonadati</taxon>
        <taxon>Pseudomonadota</taxon>
        <taxon>Alphaproteobacteria</taxon>
        <taxon>Hyphomicrobiales</taxon>
        <taxon>Methylobacteriaceae</taxon>
        <taxon>Enterovirga</taxon>
    </lineage>
</organism>
<sequence length="241" mass="24570">MLTGIAPARAAPLPPDRPAEFGRGGATPPSPPSPPVPGRPAPPAPTVTPAPIPADPGCLDALRAGGGIAEPAPQPDGSDPACQVELPVRLSGVVPASGGEPVSLPDGPVLACGFARPLAEWISRVAAPLLGTARGRRLKAVRTGPGFQCRPRNRQAGEKPSAHGRGLAIDIAAFAFAEGPDLPVAPAGQSRTDAEALATIRQAACGWFTTILGPGSDPFHADHLHLDTQLHGSSDRYRICQ</sequence>
<comment type="caution">
    <text evidence="3">The sequence shown here is derived from an EMBL/GenBank/DDBJ whole genome shotgun (WGS) entry which is preliminary data.</text>
</comment>
<evidence type="ECO:0000313" key="3">
    <source>
        <dbReference type="EMBL" id="NNM74475.1"/>
    </source>
</evidence>
<keyword evidence="4" id="KW-1185">Reference proteome</keyword>
<name>A0A849IE25_9HYPH</name>
<accession>A0A849IE25</accession>
<evidence type="ECO:0000256" key="1">
    <source>
        <dbReference type="SAM" id="MobiDB-lite"/>
    </source>
</evidence>
<feature type="region of interest" description="Disordered" evidence="1">
    <location>
        <begin position="1"/>
        <end position="82"/>
    </location>
</feature>
<evidence type="ECO:0000313" key="4">
    <source>
        <dbReference type="Proteomes" id="UP000564885"/>
    </source>
</evidence>
<gene>
    <name evidence="3" type="ORF">HJG44_19125</name>
</gene>
<dbReference type="Proteomes" id="UP000564885">
    <property type="component" value="Unassembled WGS sequence"/>
</dbReference>
<dbReference type="AlphaFoldDB" id="A0A849IE25"/>
<dbReference type="RefSeq" id="WP_171219905.1">
    <property type="nucleotide sequence ID" value="NZ_JABEPP010000005.1"/>
</dbReference>
<protein>
    <submittedName>
        <fullName evidence="3">Extensin family protein</fullName>
    </submittedName>
</protein>